<feature type="transmembrane region" description="Helical" evidence="2">
    <location>
        <begin position="67"/>
        <end position="85"/>
    </location>
</feature>
<keyword evidence="2" id="KW-0472">Membrane</keyword>
<keyword evidence="2" id="KW-1133">Transmembrane helix</keyword>
<evidence type="ECO:0000259" key="5">
    <source>
        <dbReference type="Pfam" id="PF10355"/>
    </source>
</evidence>
<feature type="transmembrane region" description="Helical" evidence="2">
    <location>
        <begin position="236"/>
        <end position="255"/>
    </location>
</feature>
<dbReference type="InterPro" id="IPR018825">
    <property type="entry name" value="DUF2427"/>
</dbReference>
<protein>
    <recommendedName>
        <fullName evidence="8">Integral membrane protein</fullName>
    </recommendedName>
</protein>
<name>A0ABZ1CZZ8_9TREE</name>
<feature type="compositionally biased region" description="Acidic residues" evidence="1">
    <location>
        <begin position="425"/>
        <end position="435"/>
    </location>
</feature>
<feature type="domain" description="Protein YTP1-like C-terminal" evidence="5">
    <location>
        <begin position="148"/>
        <end position="383"/>
    </location>
</feature>
<evidence type="ECO:0000259" key="4">
    <source>
        <dbReference type="Pfam" id="PF10348"/>
    </source>
</evidence>
<evidence type="ECO:0000313" key="6">
    <source>
        <dbReference type="EMBL" id="WRT67344.1"/>
    </source>
</evidence>
<dbReference type="InterPro" id="IPR018827">
    <property type="entry name" value="YTP1_C"/>
</dbReference>
<dbReference type="Pfam" id="PF10348">
    <property type="entry name" value="DUF2427"/>
    <property type="match status" value="1"/>
</dbReference>
<sequence>MSRTAIYALAFILCANFAQAHSHHNVTEIDFTVPIDGKIYLHGALQTFLWGISFPIGMVLGLSKSKYHVPLQTINTVLVFVGMYFGHHHGGRQYPETVHGLMAKIIKWVLLSQAGIGIFLRLHILEKNVRPWIVPIHSLIGKIFPILGWTQMLFGVATALGFCRGGNLGQCAAHYIMGSAFIGYAAIMVIMLQVGGKWLAKTGRSQEMLDSSVIMVWGIINTFTEHHGGPWSHKDMQHTMMGVLWWAGGLLGIFLSRNGKRSFVPAVIIIMTGWGMSAHEQALMISSKIHALFGYALIAAGTLRLIEVCFVLNDKPTPPGTVRIFQHLPPYLLTLGGTLFMSATDEEMHNADGLGIDHVTYALFDFSLSFLLYLIITFLVHLYSNSGKNASSDHEGDDMNAEEIGYAKLNQNGNAVANHKNQHFEEEEDDEDGPEAYELTEHDVANEASGSGSRSSDDASGRKIRGERGHHDEIDWMNPGETKSGGVRL</sequence>
<feature type="compositionally biased region" description="Basic and acidic residues" evidence="1">
    <location>
        <begin position="455"/>
        <end position="474"/>
    </location>
</feature>
<feature type="region of interest" description="Disordered" evidence="1">
    <location>
        <begin position="422"/>
        <end position="489"/>
    </location>
</feature>
<feature type="transmembrane region" description="Helical" evidence="2">
    <location>
        <begin position="39"/>
        <end position="60"/>
    </location>
</feature>
<feature type="signal peptide" evidence="3">
    <location>
        <begin position="1"/>
        <end position="20"/>
    </location>
</feature>
<dbReference type="PANTHER" id="PTHR31685">
    <property type="entry name" value="INTEGRAL MEMBRANE PROTEIN (AFU_ORTHOLOGUE AFUA_6G12730)-RELATED"/>
    <property type="match status" value="1"/>
</dbReference>
<feature type="transmembrane region" description="Helical" evidence="2">
    <location>
        <begin position="143"/>
        <end position="162"/>
    </location>
</feature>
<dbReference type="CDD" id="cd08760">
    <property type="entry name" value="Cyt_b561_FRRS1_like"/>
    <property type="match status" value="1"/>
</dbReference>
<organism evidence="6 7">
    <name type="scientific">Kwoniella shivajii</name>
    <dbReference type="NCBI Taxonomy" id="564305"/>
    <lineage>
        <taxon>Eukaryota</taxon>
        <taxon>Fungi</taxon>
        <taxon>Dikarya</taxon>
        <taxon>Basidiomycota</taxon>
        <taxon>Agaricomycotina</taxon>
        <taxon>Tremellomycetes</taxon>
        <taxon>Tremellales</taxon>
        <taxon>Cryptococcaceae</taxon>
        <taxon>Kwoniella</taxon>
    </lineage>
</organism>
<feature type="transmembrane region" description="Helical" evidence="2">
    <location>
        <begin position="291"/>
        <end position="312"/>
    </location>
</feature>
<feature type="transmembrane region" description="Helical" evidence="2">
    <location>
        <begin position="262"/>
        <end position="279"/>
    </location>
</feature>
<dbReference type="PANTHER" id="PTHR31685:SF2">
    <property type="entry name" value="PROTEIN YTP1"/>
    <property type="match status" value="1"/>
</dbReference>
<feature type="transmembrane region" description="Helical" evidence="2">
    <location>
        <begin position="363"/>
        <end position="383"/>
    </location>
</feature>
<keyword evidence="7" id="KW-1185">Reference proteome</keyword>
<gene>
    <name evidence="6" type="ORF">IL334_004314</name>
</gene>
<evidence type="ECO:0008006" key="8">
    <source>
        <dbReference type="Google" id="ProtNLM"/>
    </source>
</evidence>
<feature type="transmembrane region" description="Helical" evidence="2">
    <location>
        <begin position="324"/>
        <end position="343"/>
    </location>
</feature>
<dbReference type="EMBL" id="CP141885">
    <property type="protein sequence ID" value="WRT67344.1"/>
    <property type="molecule type" value="Genomic_DNA"/>
</dbReference>
<evidence type="ECO:0000313" key="7">
    <source>
        <dbReference type="Proteomes" id="UP001329825"/>
    </source>
</evidence>
<feature type="chain" id="PRO_5045624067" description="Integral membrane protein" evidence="3">
    <location>
        <begin position="21"/>
        <end position="489"/>
    </location>
</feature>
<feature type="domain" description="DUF2427" evidence="4">
    <location>
        <begin position="23"/>
        <end position="123"/>
    </location>
</feature>
<evidence type="ECO:0000256" key="3">
    <source>
        <dbReference type="SAM" id="SignalP"/>
    </source>
</evidence>
<proteinExistence type="predicted"/>
<accession>A0ABZ1CZZ8</accession>
<reference evidence="6 7" key="1">
    <citation type="submission" date="2024-01" db="EMBL/GenBank/DDBJ databases">
        <title>Comparative genomics of Cryptococcus and Kwoniella reveals pathogenesis evolution and contrasting modes of karyotype evolution via chromosome fusion or intercentromeric recombination.</title>
        <authorList>
            <person name="Coelho M.A."/>
            <person name="David-Palma M."/>
            <person name="Shea T."/>
            <person name="Bowers K."/>
            <person name="McGinley-Smith S."/>
            <person name="Mohammad A.W."/>
            <person name="Gnirke A."/>
            <person name="Yurkov A.M."/>
            <person name="Nowrousian M."/>
            <person name="Sun S."/>
            <person name="Cuomo C.A."/>
            <person name="Heitman J."/>
        </authorList>
    </citation>
    <scope>NUCLEOTIDE SEQUENCE [LARGE SCALE GENOMIC DNA]</scope>
    <source>
        <strain evidence="6">CBS 11374</strain>
    </source>
</reference>
<keyword evidence="3" id="KW-0732">Signal</keyword>
<evidence type="ECO:0000256" key="1">
    <source>
        <dbReference type="SAM" id="MobiDB-lite"/>
    </source>
</evidence>
<dbReference type="RefSeq" id="XP_062792084.1">
    <property type="nucleotide sequence ID" value="XM_062936033.1"/>
</dbReference>
<dbReference type="GeneID" id="87956445"/>
<keyword evidence="2" id="KW-0812">Transmembrane</keyword>
<dbReference type="Pfam" id="PF10355">
    <property type="entry name" value="Ytp1"/>
    <property type="match status" value="1"/>
</dbReference>
<feature type="transmembrane region" description="Helical" evidence="2">
    <location>
        <begin position="174"/>
        <end position="196"/>
    </location>
</feature>
<evidence type="ECO:0000256" key="2">
    <source>
        <dbReference type="SAM" id="Phobius"/>
    </source>
</evidence>
<feature type="transmembrane region" description="Helical" evidence="2">
    <location>
        <begin position="105"/>
        <end position="122"/>
    </location>
</feature>
<dbReference type="Proteomes" id="UP001329825">
    <property type="component" value="Chromosome 5"/>
</dbReference>